<evidence type="ECO:0000256" key="2">
    <source>
        <dbReference type="ARBA" id="ARBA00004123"/>
    </source>
</evidence>
<dbReference type="KEGG" id="csyr:103271860"/>
<gene>
    <name evidence="8" type="primary">CUNH4orf22</name>
</gene>
<keyword evidence="5" id="KW-0963">Cytoplasm</keyword>
<dbReference type="InterPro" id="IPR027887">
    <property type="entry name" value="DUF4464"/>
</dbReference>
<dbReference type="STRING" id="1868482.ENSTSYP00000007729"/>
<dbReference type="GO" id="GO:0005634">
    <property type="term" value="C:nucleus"/>
    <property type="evidence" value="ECO:0007669"/>
    <property type="project" value="UniProtKB-SubCell"/>
</dbReference>
<dbReference type="CTD" id="255119"/>
<sequence>MEQDEGLKALDNIVTQFSTYEDFLDSQITTVDLYYLEDESLARQLVELGYRGTGEIVKREDFEARKAAIEVARLAERTQKK</sequence>
<organism evidence="7 8">
    <name type="scientific">Carlito syrichta</name>
    <name type="common">Philippine tarsier</name>
    <name type="synonym">Tarsius syrichta</name>
    <dbReference type="NCBI Taxonomy" id="1868482"/>
    <lineage>
        <taxon>Eukaryota</taxon>
        <taxon>Metazoa</taxon>
        <taxon>Chordata</taxon>
        <taxon>Craniata</taxon>
        <taxon>Vertebrata</taxon>
        <taxon>Euteleostomi</taxon>
        <taxon>Mammalia</taxon>
        <taxon>Eutheria</taxon>
        <taxon>Euarchontoglires</taxon>
        <taxon>Primates</taxon>
        <taxon>Haplorrhini</taxon>
        <taxon>Tarsiiformes</taxon>
        <taxon>Tarsiidae</taxon>
        <taxon>Carlito</taxon>
    </lineage>
</organism>
<dbReference type="Proteomes" id="UP000189704">
    <property type="component" value="Unplaced"/>
</dbReference>
<dbReference type="GO" id="GO:0005737">
    <property type="term" value="C:cytoplasm"/>
    <property type="evidence" value="ECO:0007669"/>
    <property type="project" value="UniProtKB-SubCell"/>
</dbReference>
<reference evidence="8" key="1">
    <citation type="submission" date="2025-08" db="UniProtKB">
        <authorList>
            <consortium name="RefSeq"/>
        </authorList>
    </citation>
    <scope>IDENTIFICATION</scope>
</reference>
<name>A0A1U7UQF0_CARSF</name>
<dbReference type="RefSeq" id="XP_008067547.1">
    <property type="nucleotide sequence ID" value="XM_008069356.1"/>
</dbReference>
<keyword evidence="7" id="KW-1185">Reference proteome</keyword>
<dbReference type="PANTHER" id="PTHR33588">
    <property type="entry name" value="CILIA- AND FLAGELLA-ASSOCIATED PROTEIN 299"/>
    <property type="match status" value="1"/>
</dbReference>
<evidence type="ECO:0000313" key="7">
    <source>
        <dbReference type="Proteomes" id="UP000189704"/>
    </source>
</evidence>
<comment type="function">
    <text evidence="1">May be involved in spermatogenesis.</text>
</comment>
<dbReference type="PANTHER" id="PTHR33588:SF1">
    <property type="entry name" value="CILIA- AND FLAGELLA-ASSOCIATED PROTEIN 299"/>
    <property type="match status" value="1"/>
</dbReference>
<accession>A0A1U7UQF0</accession>
<protein>
    <recommendedName>
        <fullName evidence="4">Cilia- and flagella-associated protein 299</fullName>
    </recommendedName>
</protein>
<evidence type="ECO:0000256" key="4">
    <source>
        <dbReference type="ARBA" id="ARBA00021436"/>
    </source>
</evidence>
<dbReference type="AlphaFoldDB" id="A0A1U7UQF0"/>
<proteinExistence type="predicted"/>
<dbReference type="GeneID" id="103271860"/>
<evidence type="ECO:0000256" key="1">
    <source>
        <dbReference type="ARBA" id="ARBA00003056"/>
    </source>
</evidence>
<evidence type="ECO:0000256" key="3">
    <source>
        <dbReference type="ARBA" id="ARBA00004496"/>
    </source>
</evidence>
<evidence type="ECO:0000313" key="8">
    <source>
        <dbReference type="RefSeq" id="XP_008067547.1"/>
    </source>
</evidence>
<comment type="subcellular location">
    <subcellularLocation>
        <location evidence="3">Cytoplasm</location>
    </subcellularLocation>
    <subcellularLocation>
        <location evidence="2">Nucleus</location>
    </subcellularLocation>
</comment>
<keyword evidence="6" id="KW-0539">Nucleus</keyword>
<evidence type="ECO:0000256" key="6">
    <source>
        <dbReference type="ARBA" id="ARBA00023242"/>
    </source>
</evidence>
<evidence type="ECO:0000256" key="5">
    <source>
        <dbReference type="ARBA" id="ARBA00022490"/>
    </source>
</evidence>
<dbReference type="Pfam" id="PF14713">
    <property type="entry name" value="DUF4464"/>
    <property type="match status" value="1"/>
</dbReference>
<dbReference type="OMA" id="TEFETYE"/>
<dbReference type="OrthoDB" id="2136125at2759"/>